<protein>
    <recommendedName>
        <fullName evidence="1">DUF4842 domain-containing protein</fullName>
    </recommendedName>
</protein>
<sequence length="204" mass="22707">MQDLSAAFQLDKVNASDVKSVTGQTLGSTIPFDINSNGTEKGATTAIIPLFNKVSDLVTYTSFLNTVNGQFEQTPNKTLVIKFNTGIDQSNLTIANFNMFIVANTKGSTSRGKEIHLPTYKATSKADPSFATGKQLSANDKYKFEDGMMWGLMFPSVFQYPQESKALFDAYLHFKAWAFSGGNEYKDWYTDKSGYINQSLIYER</sequence>
<comment type="caution">
    <text evidence="2">The sequence shown here is derived from an EMBL/GenBank/DDBJ whole genome shotgun (WGS) entry which is preliminary data.</text>
</comment>
<dbReference type="AlphaFoldDB" id="A0A644Y0V3"/>
<organism evidence="2">
    <name type="scientific">bioreactor metagenome</name>
    <dbReference type="NCBI Taxonomy" id="1076179"/>
    <lineage>
        <taxon>unclassified sequences</taxon>
        <taxon>metagenomes</taxon>
        <taxon>ecological metagenomes</taxon>
    </lineage>
</organism>
<proteinExistence type="predicted"/>
<reference evidence="2" key="1">
    <citation type="submission" date="2019-08" db="EMBL/GenBank/DDBJ databases">
        <authorList>
            <person name="Kucharzyk K."/>
            <person name="Murdoch R.W."/>
            <person name="Higgins S."/>
            <person name="Loffler F."/>
        </authorList>
    </citation>
    <scope>NUCLEOTIDE SEQUENCE</scope>
</reference>
<feature type="domain" description="DUF4842" evidence="1">
    <location>
        <begin position="6"/>
        <end position="189"/>
    </location>
</feature>
<dbReference type="InterPro" id="IPR031025">
    <property type="entry name" value="LruC_dom"/>
</dbReference>
<dbReference type="InterPro" id="IPR032295">
    <property type="entry name" value="DUF4842"/>
</dbReference>
<evidence type="ECO:0000259" key="1">
    <source>
        <dbReference type="Pfam" id="PF16130"/>
    </source>
</evidence>
<evidence type="ECO:0000313" key="2">
    <source>
        <dbReference type="EMBL" id="MPM22145.1"/>
    </source>
</evidence>
<gene>
    <name evidence="2" type="ORF">SDC9_68596</name>
</gene>
<dbReference type="NCBIfam" id="TIGR04456">
    <property type="entry name" value="LruC_dom"/>
    <property type="match status" value="1"/>
</dbReference>
<accession>A0A644Y0V3</accession>
<dbReference type="EMBL" id="VSSQ01003745">
    <property type="protein sequence ID" value="MPM22145.1"/>
    <property type="molecule type" value="Genomic_DNA"/>
</dbReference>
<name>A0A644Y0V3_9ZZZZ</name>
<dbReference type="Pfam" id="PF16130">
    <property type="entry name" value="DUF4842"/>
    <property type="match status" value="1"/>
</dbReference>